<feature type="compositionally biased region" description="Low complexity" evidence="1">
    <location>
        <begin position="9"/>
        <end position="27"/>
    </location>
</feature>
<dbReference type="EMBL" id="JAAGOA010000019">
    <property type="protein sequence ID" value="NEE03077.1"/>
    <property type="molecule type" value="Genomic_DNA"/>
</dbReference>
<dbReference type="SUPFAM" id="SSF53335">
    <property type="entry name" value="S-adenosyl-L-methionine-dependent methyltransferases"/>
    <property type="match status" value="1"/>
</dbReference>
<reference evidence="2 3" key="1">
    <citation type="submission" date="2020-02" db="EMBL/GenBank/DDBJ databases">
        <authorList>
            <person name="Li X.-J."/>
            <person name="Han X.-M."/>
        </authorList>
    </citation>
    <scope>NUCLEOTIDE SEQUENCE [LARGE SCALE GENOMIC DNA]</scope>
    <source>
        <strain evidence="2 3">CCTCC AB 2017055</strain>
    </source>
</reference>
<dbReference type="RefSeq" id="WP_163742264.1">
    <property type="nucleotide sequence ID" value="NZ_JAAGOA010000019.1"/>
</dbReference>
<dbReference type="NCBIfam" id="NF037959">
    <property type="entry name" value="MFS_SpdSyn"/>
    <property type="match status" value="1"/>
</dbReference>
<gene>
    <name evidence="2" type="ORF">G1H10_23210</name>
</gene>
<sequence length="321" mass="34240">MPNRRSSRRAGPSHSPGSASSSAGAAHPRSRPTRRGRQRAEPAEGSFEIDGGVADLIPDDERQRGWTVAINGVPSSHVDLDDPTRLDFEYMQWTGRILDVFAADGAPIDAVHVGGAGCTLPLYIAATRPGSRQLVFEVDAGMVALARSAFGLRGVAGLRLKTGDGRAGLSGLADDDADIIIRDAFSDRVRADDPSADDDTDAPKARVPAHLSTVGWCQEVARVLRGDGIYVANVADSARVRESRVEAASALEVFRHVALVAEPAQLRGRRYGNVLVVASQAELPAEALIRRLAGGAVRARYVEPPRVRELVAGVRPRHDSE</sequence>
<protein>
    <submittedName>
        <fullName evidence="2">Spermidine synthase-like protein</fullName>
    </submittedName>
</protein>
<proteinExistence type="predicted"/>
<evidence type="ECO:0000256" key="1">
    <source>
        <dbReference type="SAM" id="MobiDB-lite"/>
    </source>
</evidence>
<evidence type="ECO:0000313" key="3">
    <source>
        <dbReference type="Proteomes" id="UP000475214"/>
    </source>
</evidence>
<keyword evidence="3" id="KW-1185">Reference proteome</keyword>
<comment type="caution">
    <text evidence="2">The sequence shown here is derived from an EMBL/GenBank/DDBJ whole genome shotgun (WGS) entry which is preliminary data.</text>
</comment>
<dbReference type="AlphaFoldDB" id="A0A6L9SD98"/>
<feature type="region of interest" description="Disordered" evidence="1">
    <location>
        <begin position="1"/>
        <end position="53"/>
    </location>
</feature>
<dbReference type="Gene3D" id="3.40.50.150">
    <property type="entry name" value="Vaccinia Virus protein VP39"/>
    <property type="match status" value="1"/>
</dbReference>
<accession>A0A6L9SD98</accession>
<name>A0A6L9SD98_9ACTN</name>
<feature type="compositionally biased region" description="Basic residues" evidence="1">
    <location>
        <begin position="28"/>
        <end position="37"/>
    </location>
</feature>
<dbReference type="InterPro" id="IPR029063">
    <property type="entry name" value="SAM-dependent_MTases_sf"/>
</dbReference>
<evidence type="ECO:0000313" key="2">
    <source>
        <dbReference type="EMBL" id="NEE03077.1"/>
    </source>
</evidence>
<organism evidence="2 3">
    <name type="scientific">Phytoactinopolyspora halotolerans</name>
    <dbReference type="NCBI Taxonomy" id="1981512"/>
    <lineage>
        <taxon>Bacteria</taxon>
        <taxon>Bacillati</taxon>
        <taxon>Actinomycetota</taxon>
        <taxon>Actinomycetes</taxon>
        <taxon>Jiangellales</taxon>
        <taxon>Jiangellaceae</taxon>
        <taxon>Phytoactinopolyspora</taxon>
    </lineage>
</organism>
<dbReference type="Proteomes" id="UP000475214">
    <property type="component" value="Unassembled WGS sequence"/>
</dbReference>